<dbReference type="EMBL" id="JAVREJ010000079">
    <property type="protein sequence ID" value="MDT0354081.1"/>
    <property type="molecule type" value="Genomic_DNA"/>
</dbReference>
<reference evidence="4" key="1">
    <citation type="submission" date="2023-07" db="EMBL/GenBank/DDBJ databases">
        <title>30 novel species of actinomycetes from the DSMZ collection.</title>
        <authorList>
            <person name="Nouioui I."/>
        </authorList>
    </citation>
    <scope>NUCLEOTIDE SEQUENCE [LARGE SCALE GENOMIC DNA]</scope>
    <source>
        <strain evidence="4">DSM 45834</strain>
    </source>
</reference>
<dbReference type="Pfam" id="PF01609">
    <property type="entry name" value="DDE_Tnp_1"/>
    <property type="match status" value="1"/>
</dbReference>
<dbReference type="PANTHER" id="PTHR34614:SF2">
    <property type="entry name" value="TRANSPOSASE IS4-LIKE DOMAIN-CONTAINING PROTEIN"/>
    <property type="match status" value="1"/>
</dbReference>
<feature type="compositionally biased region" description="Low complexity" evidence="1">
    <location>
        <begin position="229"/>
        <end position="248"/>
    </location>
</feature>
<dbReference type="InterPro" id="IPR002559">
    <property type="entry name" value="Transposase_11"/>
</dbReference>
<evidence type="ECO:0000313" key="3">
    <source>
        <dbReference type="EMBL" id="MDT0354081.1"/>
    </source>
</evidence>
<dbReference type="SUPFAM" id="SSF53098">
    <property type="entry name" value="Ribonuclease H-like"/>
    <property type="match status" value="1"/>
</dbReference>
<gene>
    <name evidence="3" type="ORF">RM445_31920</name>
</gene>
<comment type="caution">
    <text evidence="3">The sequence shown here is derived from an EMBL/GenBank/DDBJ whole genome shotgun (WGS) entry which is preliminary data.</text>
</comment>
<dbReference type="Proteomes" id="UP001183202">
    <property type="component" value="Unassembled WGS sequence"/>
</dbReference>
<name>A0ABU2NJD0_9PSEU</name>
<feature type="region of interest" description="Disordered" evidence="1">
    <location>
        <begin position="206"/>
        <end position="263"/>
    </location>
</feature>
<dbReference type="InterPro" id="IPR012337">
    <property type="entry name" value="RNaseH-like_sf"/>
</dbReference>
<dbReference type="InterPro" id="IPR047654">
    <property type="entry name" value="IS1634_transpos"/>
</dbReference>
<proteinExistence type="predicted"/>
<organism evidence="3 4">
    <name type="scientific">Pseudonocardia charpentierae</name>
    <dbReference type="NCBI Taxonomy" id="3075545"/>
    <lineage>
        <taxon>Bacteria</taxon>
        <taxon>Bacillati</taxon>
        <taxon>Actinomycetota</taxon>
        <taxon>Actinomycetes</taxon>
        <taxon>Pseudonocardiales</taxon>
        <taxon>Pseudonocardiaceae</taxon>
        <taxon>Pseudonocardia</taxon>
    </lineage>
</organism>
<protein>
    <submittedName>
        <fullName evidence="3">IS1634 family transposase</fullName>
    </submittedName>
</protein>
<dbReference type="NCBIfam" id="NF033559">
    <property type="entry name" value="transpos_IS1634"/>
    <property type="match status" value="1"/>
</dbReference>
<evidence type="ECO:0000259" key="2">
    <source>
        <dbReference type="Pfam" id="PF01609"/>
    </source>
</evidence>
<evidence type="ECO:0000313" key="4">
    <source>
        <dbReference type="Proteomes" id="UP001183202"/>
    </source>
</evidence>
<dbReference type="PANTHER" id="PTHR34614">
    <property type="match status" value="1"/>
</dbReference>
<evidence type="ECO:0000256" key="1">
    <source>
        <dbReference type="SAM" id="MobiDB-lite"/>
    </source>
</evidence>
<sequence length="590" mass="65841">MHVRVATRRNRDGTPVRYLQLTHNEWDPATKTSRPKVLHSFGREDQLDRDAIKRLVASLTRLLDPTTALAGTTAAGADGLAFTSSRPVGGTVVLDALWRRLGIDTVMTRLLTGRKRDPRTERVLFALVANRALAPGSKLAAAGWVNRRTHINGLPETSDDACYRAMDWLLEIAPDLEREVFWQVATLLDHEVDLLFFDTTSTYFQTDEPDPPVARDTHGRPVPDPPPATTEGAATTEGGTDTAAGDTASEGVGFRTFGKSKDSRDDLPQVVIGMAVTRAGIPVRVWCWPGNTTDSALIRQAREDMRDWTLTRVMWVADRGFSSKENRRELRRGGGHYIIGEKLRSGSAEAAAALSRQGRYQHVRDNLQVKEVRIAEDERFVICFNPEQADRDAALREIMIGKLTALIDGTDTLSATKRAELRGRISTMPGLHRFLRTTPGGLLRIDKKKIAAEANLDGKYLLRCSDPHLSAEDIALGYKQLLQVERGWRDMKTTLELRPVYHRLEDRIRAHVILCWLALLLVRIVETTTADTWNRIREDLQELHVGTFEGPAGTFRQRTELTTAQRDILTKLGIDPPKKIVELGPPPATS</sequence>
<dbReference type="RefSeq" id="WP_311560589.1">
    <property type="nucleotide sequence ID" value="NZ_JAVREJ010000079.1"/>
</dbReference>
<feature type="domain" description="Transposase IS4-like" evidence="2">
    <location>
        <begin position="277"/>
        <end position="521"/>
    </location>
</feature>
<accession>A0ABU2NJD0</accession>
<keyword evidence="4" id="KW-1185">Reference proteome</keyword>